<dbReference type="GO" id="GO:0046872">
    <property type="term" value="F:metal ion binding"/>
    <property type="evidence" value="ECO:0007669"/>
    <property type="project" value="UniProtKB-KW"/>
</dbReference>
<dbReference type="CDD" id="cd08662">
    <property type="entry name" value="M13"/>
    <property type="match status" value="1"/>
</dbReference>
<organism evidence="13">
    <name type="scientific">Caenorhabditis remanei</name>
    <name type="common">Caenorhabditis vulgaris</name>
    <dbReference type="NCBI Taxonomy" id="31234"/>
    <lineage>
        <taxon>Eukaryota</taxon>
        <taxon>Metazoa</taxon>
        <taxon>Ecdysozoa</taxon>
        <taxon>Nematoda</taxon>
        <taxon>Chromadorea</taxon>
        <taxon>Rhabditida</taxon>
        <taxon>Rhabditina</taxon>
        <taxon>Rhabditomorpha</taxon>
        <taxon>Rhabditoidea</taxon>
        <taxon>Rhabditidae</taxon>
        <taxon>Peloderinae</taxon>
        <taxon>Caenorhabditis</taxon>
    </lineage>
</organism>
<dbReference type="OrthoDB" id="6495569at2759"/>
<name>E3M1P9_CAERE</name>
<dbReference type="eggNOG" id="KOG3624">
    <property type="taxonomic scope" value="Eukaryota"/>
</dbReference>
<dbReference type="AlphaFoldDB" id="E3M1P9"/>
<dbReference type="InterPro" id="IPR008753">
    <property type="entry name" value="Peptidase_M13_N"/>
</dbReference>
<sequence>MKSQNKSSNMIVRKEIIFVVVVTALLVAVLLGTAIFELMREPMAVHVRAPEALVAPPSTKSLVVAPSTKSPVDKEKLENTSTKKMARTVPTKAPAVTKAPRTACETPQCMLLAHQLHNWRDPTVDPCNDFYQYACGRYLEHSDSTGGRNREKEDIIVNLLESFLKYDKSAGSKSENAMRHVYKKCQDFSDNFKKRIKINFKEMYQDILKIGSWPIMETNWDESNFDLNSEEYWSTVTLSKFLDRMTQMAKLHFSEFVFFTIGSATNKTIEIGYSQSKMFERDNLSGIRYFIKEICEVNHVSCDGKQLKKDQKDVEKLVGKLINVPQLKNPKYVPFETVKTKLKFFDIEKIVDPLMAPESYKSMKNHFVTQENTITLEEVEKIIQQTPKRTLANVLIFKYIEKYANYIEEDKKYAKSMDCVEHVNELFPRASMLLYVRKYYEKKNRDAVTDMVNPTRETYIQMFNESKLISQKTKERAILKLQKLRVNLGYPDEFNNQKNFEKNFESLNFEDTDSYYSSIKKIMKYQSELFVKYLVGDYPIRPHLKLNMVNAQYSLNENLLWMFVGYLEEPKFHWSYPTYAKFASVGRIMGHEMGHGFDIRGIERDENGHLNVIFDKDDAKNYKNRAKCLEQQYDNYDDPDYGRNVGLLSVQMPNNSYNLQLKGKMVIKEIIADRLGQEVAYRTYHKVMSQNEQYIIGSQNQTSDQMFFNLIALDYCRGRSTRSLERILQQSHPMASFRVNGNFQNLKYFADAYNCPVGSPMNPKKKCDLF</sequence>
<dbReference type="InterPro" id="IPR042089">
    <property type="entry name" value="Peptidase_M13_dom_2"/>
</dbReference>
<protein>
    <recommendedName>
        <fullName evidence="14">Peptidase M13 C-terminal domain-containing protein</fullName>
    </recommendedName>
</protein>
<evidence type="ECO:0000256" key="6">
    <source>
        <dbReference type="ARBA" id="ARBA00022833"/>
    </source>
</evidence>
<evidence type="ECO:0000313" key="12">
    <source>
        <dbReference type="EMBL" id="EFO88872.1"/>
    </source>
</evidence>
<dbReference type="Gene3D" id="1.10.1380.10">
    <property type="entry name" value="Neutral endopeptidase , domain2"/>
    <property type="match status" value="1"/>
</dbReference>
<dbReference type="InterPro" id="IPR000718">
    <property type="entry name" value="Peptidase_M13"/>
</dbReference>
<feature type="domain" description="Peptidase M13 C-terminal" evidence="10">
    <location>
        <begin position="550"/>
        <end position="769"/>
    </location>
</feature>
<keyword evidence="5" id="KW-0378">Hydrolase</keyword>
<gene>
    <name evidence="12" type="ORF">CRE_06595</name>
</gene>
<comment type="similarity">
    <text evidence="2">Belongs to the peptidase M13 family.</text>
</comment>
<evidence type="ECO:0000256" key="1">
    <source>
        <dbReference type="ARBA" id="ARBA00001947"/>
    </source>
</evidence>
<dbReference type="PROSITE" id="PS51885">
    <property type="entry name" value="NEPRILYSIN"/>
    <property type="match status" value="1"/>
</dbReference>
<dbReference type="SUPFAM" id="SSF55486">
    <property type="entry name" value="Metalloproteases ('zincins'), catalytic domain"/>
    <property type="match status" value="1"/>
</dbReference>
<proteinExistence type="inferred from homology"/>
<dbReference type="GO" id="GO:0005886">
    <property type="term" value="C:plasma membrane"/>
    <property type="evidence" value="ECO:0007669"/>
    <property type="project" value="TreeGrafter"/>
</dbReference>
<feature type="domain" description="Peptidase M13 N-terminal" evidence="11">
    <location>
        <begin position="126"/>
        <end position="491"/>
    </location>
</feature>
<evidence type="ECO:0000256" key="9">
    <source>
        <dbReference type="SAM" id="Phobius"/>
    </source>
</evidence>
<dbReference type="InterPro" id="IPR024079">
    <property type="entry name" value="MetalloPept_cat_dom_sf"/>
</dbReference>
<dbReference type="Gene3D" id="3.40.390.10">
    <property type="entry name" value="Collagenase (Catalytic Domain)"/>
    <property type="match status" value="1"/>
</dbReference>
<evidence type="ECO:0000259" key="11">
    <source>
        <dbReference type="Pfam" id="PF05649"/>
    </source>
</evidence>
<dbReference type="GO" id="GO:0004222">
    <property type="term" value="F:metalloendopeptidase activity"/>
    <property type="evidence" value="ECO:0007669"/>
    <property type="project" value="InterPro"/>
</dbReference>
<keyword evidence="9" id="KW-0472">Membrane</keyword>
<keyword evidence="3" id="KW-0645">Protease</keyword>
<keyword evidence="4" id="KW-0479">Metal-binding</keyword>
<feature type="transmembrane region" description="Helical" evidence="9">
    <location>
        <begin position="16"/>
        <end position="36"/>
    </location>
</feature>
<keyword evidence="13" id="KW-1185">Reference proteome</keyword>
<keyword evidence="7" id="KW-0482">Metalloprotease</keyword>
<dbReference type="PANTHER" id="PTHR11733:SF7">
    <property type="entry name" value="NEPRILYSIN METALLOPEPTIDASE FAMILY-RELATED"/>
    <property type="match status" value="1"/>
</dbReference>
<dbReference type="OMA" id="PRTACET"/>
<keyword evidence="9" id="KW-1133">Transmembrane helix</keyword>
<comment type="cofactor">
    <cofactor evidence="1">
        <name>Zn(2+)</name>
        <dbReference type="ChEBI" id="CHEBI:29105"/>
    </cofactor>
</comment>
<dbReference type="Pfam" id="PF01431">
    <property type="entry name" value="Peptidase_M13"/>
    <property type="match status" value="1"/>
</dbReference>
<evidence type="ECO:0000256" key="5">
    <source>
        <dbReference type="ARBA" id="ARBA00022801"/>
    </source>
</evidence>
<dbReference type="PANTHER" id="PTHR11733">
    <property type="entry name" value="ZINC METALLOPROTEASE FAMILY M13 NEPRILYSIN-RELATED"/>
    <property type="match status" value="1"/>
</dbReference>
<dbReference type="InterPro" id="IPR018497">
    <property type="entry name" value="Peptidase_M13_C"/>
</dbReference>
<evidence type="ECO:0000313" key="13">
    <source>
        <dbReference type="Proteomes" id="UP000008281"/>
    </source>
</evidence>
<dbReference type="InParanoid" id="E3M1P9"/>
<feature type="region of interest" description="Disordered" evidence="8">
    <location>
        <begin position="64"/>
        <end position="94"/>
    </location>
</feature>
<dbReference type="HOGENOM" id="CLU_006187_4_3_1"/>
<accession>E3M1P9</accession>
<evidence type="ECO:0000256" key="8">
    <source>
        <dbReference type="SAM" id="MobiDB-lite"/>
    </source>
</evidence>
<evidence type="ECO:0000259" key="10">
    <source>
        <dbReference type="Pfam" id="PF01431"/>
    </source>
</evidence>
<evidence type="ECO:0000256" key="3">
    <source>
        <dbReference type="ARBA" id="ARBA00022670"/>
    </source>
</evidence>
<keyword evidence="6" id="KW-0862">Zinc</keyword>
<evidence type="ECO:0008006" key="14">
    <source>
        <dbReference type="Google" id="ProtNLM"/>
    </source>
</evidence>
<dbReference type="Proteomes" id="UP000008281">
    <property type="component" value="Unassembled WGS sequence"/>
</dbReference>
<evidence type="ECO:0000256" key="4">
    <source>
        <dbReference type="ARBA" id="ARBA00022723"/>
    </source>
</evidence>
<evidence type="ECO:0000256" key="7">
    <source>
        <dbReference type="ARBA" id="ARBA00023049"/>
    </source>
</evidence>
<evidence type="ECO:0000256" key="2">
    <source>
        <dbReference type="ARBA" id="ARBA00007357"/>
    </source>
</evidence>
<reference evidence="12" key="1">
    <citation type="submission" date="2007-07" db="EMBL/GenBank/DDBJ databases">
        <title>PCAP assembly of the Caenorhabditis remanei genome.</title>
        <authorList>
            <consortium name="The Caenorhabditis remanei Sequencing Consortium"/>
            <person name="Wilson R.K."/>
        </authorList>
    </citation>
    <scope>NUCLEOTIDE SEQUENCE [LARGE SCALE GENOMIC DNA]</scope>
    <source>
        <strain evidence="12">PB4641</strain>
    </source>
</reference>
<dbReference type="EMBL" id="DS268421">
    <property type="protein sequence ID" value="EFO88872.1"/>
    <property type="molecule type" value="Genomic_DNA"/>
</dbReference>
<keyword evidence="9" id="KW-0812">Transmembrane</keyword>
<dbReference type="Pfam" id="PF05649">
    <property type="entry name" value="Peptidase_M13_N"/>
    <property type="match status" value="1"/>
</dbReference>
<dbReference type="GO" id="GO:0016485">
    <property type="term" value="P:protein processing"/>
    <property type="evidence" value="ECO:0007669"/>
    <property type="project" value="TreeGrafter"/>
</dbReference>